<protein>
    <submittedName>
        <fullName evidence="1">Uncharacterized protein</fullName>
    </submittedName>
</protein>
<keyword evidence="2" id="KW-1185">Reference proteome</keyword>
<dbReference type="AlphaFoldDB" id="A0A5S9QI28"/>
<dbReference type="Proteomes" id="UP000441399">
    <property type="component" value="Unassembled WGS sequence"/>
</dbReference>
<evidence type="ECO:0000313" key="1">
    <source>
        <dbReference type="EMBL" id="CAA0117815.1"/>
    </source>
</evidence>
<organism evidence="1 2">
    <name type="scientific">BD1-7 clade bacterium</name>
    <dbReference type="NCBI Taxonomy" id="2029982"/>
    <lineage>
        <taxon>Bacteria</taxon>
        <taxon>Pseudomonadati</taxon>
        <taxon>Pseudomonadota</taxon>
        <taxon>Gammaproteobacteria</taxon>
        <taxon>Cellvibrionales</taxon>
        <taxon>Spongiibacteraceae</taxon>
        <taxon>BD1-7 clade</taxon>
    </lineage>
</organism>
<dbReference type="OrthoDB" id="9003974at2"/>
<evidence type="ECO:0000313" key="2">
    <source>
        <dbReference type="Proteomes" id="UP000441399"/>
    </source>
</evidence>
<sequence>MKELKKRVFHNLRMILLSSEEGFSLDLAVASGHADFSISIELSEKDYLVIDSDEERAAFLQAALHHPFQGKETWLTESEQRNYLDIILHSPEETVEAFLTEKDHGRAHGSISNMVRITCGREQSILRSGHWFER</sequence>
<accession>A0A5S9QI28</accession>
<proteinExistence type="predicted"/>
<dbReference type="EMBL" id="CACSIO010000026">
    <property type="protein sequence ID" value="CAA0117815.1"/>
    <property type="molecule type" value="Genomic_DNA"/>
</dbReference>
<gene>
    <name evidence="1" type="ORF">OPDIPICF_04802</name>
</gene>
<name>A0A5S9QI28_9GAMM</name>
<reference evidence="1 2" key="1">
    <citation type="submission" date="2019-11" db="EMBL/GenBank/DDBJ databases">
        <authorList>
            <person name="Holert J."/>
        </authorList>
    </citation>
    <scope>NUCLEOTIDE SEQUENCE [LARGE SCALE GENOMIC DNA]</scope>
    <source>
        <strain evidence="1">SB11_3</strain>
    </source>
</reference>